<sequence>MQGATHPHTCVEHASIACVATARAWPIHLTPRAWSIHLVVLHVKLHVQLPCTATPRASVDTQLAGWLTPRSEPMQQATSSFSVQSPDFDHSGEFSSRDQSKIFFYTLSDAQNNLNKLHLISEVEGLYVLSLRLPRKIS</sequence>
<evidence type="ECO:0000313" key="1">
    <source>
        <dbReference type="EMBL" id="CAG7863429.1"/>
    </source>
</evidence>
<name>A0A8D9G068_BRACM</name>
<dbReference type="AlphaFoldDB" id="A0A8D9G068"/>
<organism evidence="1 2">
    <name type="scientific">Brassica campestris</name>
    <name type="common">Field mustard</name>
    <dbReference type="NCBI Taxonomy" id="3711"/>
    <lineage>
        <taxon>Eukaryota</taxon>
        <taxon>Viridiplantae</taxon>
        <taxon>Streptophyta</taxon>
        <taxon>Embryophyta</taxon>
        <taxon>Tracheophyta</taxon>
        <taxon>Spermatophyta</taxon>
        <taxon>Magnoliopsida</taxon>
        <taxon>eudicotyledons</taxon>
        <taxon>Gunneridae</taxon>
        <taxon>Pentapetalae</taxon>
        <taxon>rosids</taxon>
        <taxon>malvids</taxon>
        <taxon>Brassicales</taxon>
        <taxon>Brassicaceae</taxon>
        <taxon>Brassiceae</taxon>
        <taxon>Brassica</taxon>
    </lineage>
</organism>
<dbReference type="EMBL" id="LS974625">
    <property type="protein sequence ID" value="CAG7863429.1"/>
    <property type="molecule type" value="Genomic_DNA"/>
</dbReference>
<dbReference type="Gramene" id="A09p38960.2_BraZ1">
    <property type="protein sequence ID" value="A09p38960.2_BraZ1.CDS"/>
    <property type="gene ID" value="A09g38960.2_BraZ1"/>
</dbReference>
<reference evidence="1 2" key="1">
    <citation type="submission" date="2021-07" db="EMBL/GenBank/DDBJ databases">
        <authorList>
            <consortium name="Genoscope - CEA"/>
            <person name="William W."/>
        </authorList>
    </citation>
    <scope>NUCLEOTIDE SEQUENCE [LARGE SCALE GENOMIC DNA]</scope>
</reference>
<protein>
    <submittedName>
        <fullName evidence="1">Uncharacterized protein</fullName>
    </submittedName>
</protein>
<dbReference type="Proteomes" id="UP000694005">
    <property type="component" value="Chromosome A09"/>
</dbReference>
<accession>A0A8D9G068</accession>
<evidence type="ECO:0000313" key="2">
    <source>
        <dbReference type="Proteomes" id="UP000694005"/>
    </source>
</evidence>
<gene>
    <name evidence="1" type="ORF">BRAPAZ1V2_A09P38960.2</name>
</gene>
<proteinExistence type="predicted"/>